<dbReference type="Gene3D" id="3.50.50.60">
    <property type="entry name" value="FAD/NAD(P)-binding domain"/>
    <property type="match status" value="2"/>
</dbReference>
<dbReference type="InterPro" id="IPR036188">
    <property type="entry name" value="FAD/NAD-bd_sf"/>
</dbReference>
<evidence type="ECO:0000256" key="8">
    <source>
        <dbReference type="RuleBase" id="RU361177"/>
    </source>
</evidence>
<comment type="cofactor">
    <cofactor evidence="1 8">
        <name>FAD</name>
        <dbReference type="ChEBI" id="CHEBI:57692"/>
    </cofactor>
</comment>
<dbReference type="SUPFAM" id="SSF51905">
    <property type="entry name" value="FAD/NAD(P)-binding domain"/>
    <property type="match status" value="1"/>
</dbReference>
<reference evidence="9 10" key="1">
    <citation type="submission" date="2024-08" db="EMBL/GenBank/DDBJ databases">
        <title>Insights into the chromosomal genome structure of Flemingia macrophylla.</title>
        <authorList>
            <person name="Ding Y."/>
            <person name="Zhao Y."/>
            <person name="Bi W."/>
            <person name="Wu M."/>
            <person name="Zhao G."/>
            <person name="Gong Y."/>
            <person name="Li W."/>
            <person name="Zhang P."/>
        </authorList>
    </citation>
    <scope>NUCLEOTIDE SEQUENCE [LARGE SCALE GENOMIC DNA]</scope>
    <source>
        <strain evidence="9">DYQJB</strain>
        <tissue evidence="9">Leaf</tissue>
    </source>
</reference>
<evidence type="ECO:0000256" key="4">
    <source>
        <dbReference type="ARBA" id="ARBA00022827"/>
    </source>
</evidence>
<sequence>MTRSVKIAVIGAGVSGLVAARECQRESHNVVVFEQNDGVGGNWAYDPRTESDPLSLDPTRETVHASLYLSLRTNLPRPLMSLRDYPSLRSGHDPRMFPSHEEVLRFINRFAEEFGIREVTRFGTRVVRIAREKEGWVVESLVRGSGSVSREIFEAVVVCSGHNSVPRTAQIEGIQHWRGFQMHSHNYRLPQPFRNQIVLLVGYGPSAFDISQDIFPIAKEVHIAVKDNPFGVKYENVIYHDMIKCVNEDGSINFQDGSSIYADTIIHCTGYKYHFPFLETNGIVAIEDKCVGPLYKHIFPPALAPWLSFIGSIRTKLNKPNDVDLNIGFAYPKSKLIQTNPTN</sequence>
<dbReference type="PIRSF" id="PIRSF000332">
    <property type="entry name" value="FMO"/>
    <property type="match status" value="1"/>
</dbReference>
<keyword evidence="3 8" id="KW-0285">Flavoprotein</keyword>
<dbReference type="InterPro" id="IPR020946">
    <property type="entry name" value="Flavin_mOase-like"/>
</dbReference>
<accession>A0ABD1LSE7</accession>
<dbReference type="Proteomes" id="UP001603857">
    <property type="component" value="Unassembled WGS sequence"/>
</dbReference>
<evidence type="ECO:0000256" key="7">
    <source>
        <dbReference type="ARBA" id="ARBA00023033"/>
    </source>
</evidence>
<comment type="similarity">
    <text evidence="2 8">Belongs to the FMO family.</text>
</comment>
<dbReference type="GO" id="GO:0050660">
    <property type="term" value="F:flavin adenine dinucleotide binding"/>
    <property type="evidence" value="ECO:0007669"/>
    <property type="project" value="UniProtKB-ARBA"/>
</dbReference>
<comment type="caution">
    <text evidence="9">The sequence shown here is derived from an EMBL/GenBank/DDBJ whole genome shotgun (WGS) entry which is preliminary data.</text>
</comment>
<evidence type="ECO:0000256" key="3">
    <source>
        <dbReference type="ARBA" id="ARBA00022630"/>
    </source>
</evidence>
<keyword evidence="7 8" id="KW-0503">Monooxygenase</keyword>
<dbReference type="GO" id="GO:0016709">
    <property type="term" value="F:oxidoreductase activity, acting on paired donors, with incorporation or reduction of molecular oxygen, NAD(P)H as one donor, and incorporation of one atom of oxygen"/>
    <property type="evidence" value="ECO:0007669"/>
    <property type="project" value="UniProtKB-ARBA"/>
</dbReference>
<evidence type="ECO:0000313" key="9">
    <source>
        <dbReference type="EMBL" id="KAL2326425.1"/>
    </source>
</evidence>
<evidence type="ECO:0000256" key="5">
    <source>
        <dbReference type="ARBA" id="ARBA00022857"/>
    </source>
</evidence>
<protein>
    <recommendedName>
        <fullName evidence="8">Flavin-containing monooxygenase</fullName>
        <ecNumber evidence="8">1.-.-.-</ecNumber>
    </recommendedName>
</protein>
<keyword evidence="6 8" id="KW-0560">Oxidoreductase</keyword>
<name>A0ABD1LSE7_9FABA</name>
<keyword evidence="10" id="KW-1185">Reference proteome</keyword>
<evidence type="ECO:0000256" key="6">
    <source>
        <dbReference type="ARBA" id="ARBA00023002"/>
    </source>
</evidence>
<dbReference type="EC" id="1.-.-.-" evidence="8"/>
<dbReference type="EMBL" id="JBGMDY010000008">
    <property type="protein sequence ID" value="KAL2326425.1"/>
    <property type="molecule type" value="Genomic_DNA"/>
</dbReference>
<dbReference type="PANTHER" id="PTHR23023">
    <property type="entry name" value="DIMETHYLANILINE MONOOXYGENASE"/>
    <property type="match status" value="1"/>
</dbReference>
<dbReference type="Pfam" id="PF00743">
    <property type="entry name" value="FMO-like"/>
    <property type="match status" value="2"/>
</dbReference>
<dbReference type="InterPro" id="IPR050346">
    <property type="entry name" value="FMO-like"/>
</dbReference>
<evidence type="ECO:0000256" key="2">
    <source>
        <dbReference type="ARBA" id="ARBA00009183"/>
    </source>
</evidence>
<keyword evidence="5" id="KW-0521">NADP</keyword>
<evidence type="ECO:0000313" key="10">
    <source>
        <dbReference type="Proteomes" id="UP001603857"/>
    </source>
</evidence>
<evidence type="ECO:0000256" key="1">
    <source>
        <dbReference type="ARBA" id="ARBA00001974"/>
    </source>
</evidence>
<gene>
    <name evidence="9" type="ORF">Fmac_025483</name>
</gene>
<dbReference type="InterPro" id="IPR000960">
    <property type="entry name" value="Flavin_mOase"/>
</dbReference>
<proteinExistence type="inferred from homology"/>
<dbReference type="AlphaFoldDB" id="A0ABD1LSE7"/>
<dbReference type="FunFam" id="3.50.50.60:FF:000138">
    <property type="entry name" value="Flavin-containing monooxygenase"/>
    <property type="match status" value="1"/>
</dbReference>
<keyword evidence="4 8" id="KW-0274">FAD</keyword>
<dbReference type="PRINTS" id="PR00370">
    <property type="entry name" value="FMOXYGENASE"/>
</dbReference>
<organism evidence="9 10">
    <name type="scientific">Flemingia macrophylla</name>
    <dbReference type="NCBI Taxonomy" id="520843"/>
    <lineage>
        <taxon>Eukaryota</taxon>
        <taxon>Viridiplantae</taxon>
        <taxon>Streptophyta</taxon>
        <taxon>Embryophyta</taxon>
        <taxon>Tracheophyta</taxon>
        <taxon>Spermatophyta</taxon>
        <taxon>Magnoliopsida</taxon>
        <taxon>eudicotyledons</taxon>
        <taxon>Gunneridae</taxon>
        <taxon>Pentapetalae</taxon>
        <taxon>rosids</taxon>
        <taxon>fabids</taxon>
        <taxon>Fabales</taxon>
        <taxon>Fabaceae</taxon>
        <taxon>Papilionoideae</taxon>
        <taxon>50 kb inversion clade</taxon>
        <taxon>NPAAA clade</taxon>
        <taxon>indigoferoid/millettioid clade</taxon>
        <taxon>Phaseoleae</taxon>
        <taxon>Flemingia</taxon>
    </lineage>
</organism>